<feature type="domain" description="DUF3658" evidence="2">
    <location>
        <begin position="172"/>
        <end position="269"/>
    </location>
</feature>
<dbReference type="Pfam" id="PF08874">
    <property type="entry name" value="DUF1835"/>
    <property type="match status" value="1"/>
</dbReference>
<evidence type="ECO:0000313" key="3">
    <source>
        <dbReference type="EMBL" id="BCD85657.1"/>
    </source>
</evidence>
<keyword evidence="4" id="KW-1185">Reference proteome</keyword>
<evidence type="ECO:0000259" key="1">
    <source>
        <dbReference type="Pfam" id="PF08874"/>
    </source>
</evidence>
<evidence type="ECO:0000313" key="4">
    <source>
        <dbReference type="Proteomes" id="UP001064896"/>
    </source>
</evidence>
<name>A0ABN6BTJ0_9PSED</name>
<organism evidence="3 4">
    <name type="scientific">Pseudomonas solani</name>
    <dbReference type="NCBI Taxonomy" id="2731552"/>
    <lineage>
        <taxon>Bacteria</taxon>
        <taxon>Pseudomonadati</taxon>
        <taxon>Pseudomonadota</taxon>
        <taxon>Gammaproteobacteria</taxon>
        <taxon>Pseudomonadales</taxon>
        <taxon>Pseudomonadaceae</taxon>
        <taxon>Pseudomonas</taxon>
    </lineage>
</organism>
<proteinExistence type="predicted"/>
<dbReference type="EMBL" id="AP023081">
    <property type="protein sequence ID" value="BCD85657.1"/>
    <property type="molecule type" value="Genomic_DNA"/>
</dbReference>
<sequence length="282" mass="31038">MTVLDSDTQVDLPLRVQGFREGVMWHLVCGDNAVEGVAFVLGEEVARQFLRVLRDDLAVGPLSGIEQPPCTRRAAFWRAVWPVAVQPVPDFESGLGEDAQWLAGLAGQSHAVTVWHGDSASEQLLLARIAAALEHSELPLWEVPCGSGDSRVASRRAVAMRAPAELAELYLPKLVGPERRQQLANQWRGVLAEGAGIRRWREGAFQGEDFSFIDADLLERCTPEWRPLGRVMADVMGHCDGFFATDFFLFWRARELAVQGRVQIEGEPGANGYGGLQVRLPG</sequence>
<accession>A0ABN6BTJ0</accession>
<dbReference type="Proteomes" id="UP001064896">
    <property type="component" value="Chromosome"/>
</dbReference>
<dbReference type="Pfam" id="PF12395">
    <property type="entry name" value="DUF3658"/>
    <property type="match status" value="1"/>
</dbReference>
<dbReference type="InterPro" id="IPR014973">
    <property type="entry name" value="DUF1835"/>
</dbReference>
<protein>
    <recommendedName>
        <fullName evidence="5">DUF1835 domain-containing protein</fullName>
    </recommendedName>
</protein>
<evidence type="ECO:0008006" key="5">
    <source>
        <dbReference type="Google" id="ProtNLM"/>
    </source>
</evidence>
<dbReference type="InterPro" id="IPR022123">
    <property type="entry name" value="DUF3658"/>
</dbReference>
<feature type="domain" description="DUF1835" evidence="1">
    <location>
        <begin position="26"/>
        <end position="143"/>
    </location>
</feature>
<gene>
    <name evidence="3" type="ORF">PSm6_20640</name>
</gene>
<evidence type="ECO:0000259" key="2">
    <source>
        <dbReference type="Pfam" id="PF12395"/>
    </source>
</evidence>
<reference evidence="3" key="1">
    <citation type="submission" date="2020-05" db="EMBL/GenBank/DDBJ databases">
        <title>Complete genome sequence of Pseudomonas sp. Sm006.</title>
        <authorList>
            <person name="Takeuchi K."/>
            <person name="Someya N."/>
        </authorList>
    </citation>
    <scope>NUCLEOTIDE SEQUENCE</scope>
    <source>
        <strain evidence="3">Sm006</strain>
    </source>
</reference>